<protein>
    <submittedName>
        <fullName evidence="1">Unannotated protein</fullName>
    </submittedName>
</protein>
<evidence type="ECO:0000313" key="1">
    <source>
        <dbReference type="EMBL" id="CAB4803475.1"/>
    </source>
</evidence>
<gene>
    <name evidence="1" type="ORF">UFOPK3024_00725</name>
</gene>
<dbReference type="AlphaFoldDB" id="A0A6J6Y4V6"/>
<dbReference type="EMBL" id="CAFAAK010000147">
    <property type="protein sequence ID" value="CAB4803475.1"/>
    <property type="molecule type" value="Genomic_DNA"/>
</dbReference>
<accession>A0A6J6Y4V6</accession>
<organism evidence="1">
    <name type="scientific">freshwater metagenome</name>
    <dbReference type="NCBI Taxonomy" id="449393"/>
    <lineage>
        <taxon>unclassified sequences</taxon>
        <taxon>metagenomes</taxon>
        <taxon>ecological metagenomes</taxon>
    </lineage>
</organism>
<sequence>MSHVAAQEDLARFLAKLDGTQTLGHAVLRHHRPSNSGGFLNVIGCPSSGVVENQFLGGTATEHVSQLIQHFVARCRILFLVGQHHRVTQGATARQDGHLVHWVGVLQCRGDQRVATFVIGSDRLLVIVHHARMLLRTGDNTVNGLVHGFFIHHRQVMACRQQGGLIQDVG</sequence>
<reference evidence="1" key="1">
    <citation type="submission" date="2020-05" db="EMBL/GenBank/DDBJ databases">
        <authorList>
            <person name="Chiriac C."/>
            <person name="Salcher M."/>
            <person name="Ghai R."/>
            <person name="Kavagutti S V."/>
        </authorList>
    </citation>
    <scope>NUCLEOTIDE SEQUENCE</scope>
</reference>
<name>A0A6J6Y4V6_9ZZZZ</name>
<proteinExistence type="predicted"/>